<accession>A0A0P7UKL0</accession>
<dbReference type="InterPro" id="IPR020821">
    <property type="entry name" value="ENPP1-3/EXOG-like_nuc-like"/>
</dbReference>
<reference evidence="4 6" key="1">
    <citation type="submission" date="2015-08" db="EMBL/GenBank/DDBJ databases">
        <title>The genome of the Asian arowana (Scleropages formosus).</title>
        <authorList>
            <person name="Tan M.H."/>
            <person name="Gan H.M."/>
            <person name="Croft L.J."/>
            <person name="Austin C.M."/>
        </authorList>
    </citation>
    <scope>NUCLEOTIDE SEQUENCE [LARGE SCALE GENOMIC DNA]</scope>
    <source>
        <strain evidence="4">Aro1</strain>
    </source>
</reference>
<keyword evidence="1" id="KW-0732">Signal</keyword>
<dbReference type="OrthoDB" id="69221at2759"/>
<organism evidence="4 6">
    <name type="scientific">Scleropages formosus</name>
    <name type="common">Asian bonytongue</name>
    <name type="synonym">Osteoglossum formosum</name>
    <dbReference type="NCBI Taxonomy" id="113540"/>
    <lineage>
        <taxon>Eukaryota</taxon>
        <taxon>Metazoa</taxon>
        <taxon>Chordata</taxon>
        <taxon>Craniata</taxon>
        <taxon>Vertebrata</taxon>
        <taxon>Euteleostomi</taxon>
        <taxon>Actinopterygii</taxon>
        <taxon>Neopterygii</taxon>
        <taxon>Teleostei</taxon>
        <taxon>Osteoglossocephala</taxon>
        <taxon>Osteoglossomorpha</taxon>
        <taxon>Osteoglossiformes</taxon>
        <taxon>Osteoglossidae</taxon>
        <taxon>Scleropages</taxon>
    </lineage>
</organism>
<dbReference type="GO" id="GO:0046872">
    <property type="term" value="F:metal ion binding"/>
    <property type="evidence" value="ECO:0007669"/>
    <property type="project" value="InterPro"/>
</dbReference>
<dbReference type="InterPro" id="IPR039015">
    <property type="entry name" value="ENDOD1"/>
</dbReference>
<evidence type="ECO:0000259" key="2">
    <source>
        <dbReference type="SMART" id="SM00477"/>
    </source>
</evidence>
<feature type="domain" description="DNA/RNA non-specific endonuclease/pyrophosphatase/phosphodiesterase" evidence="3">
    <location>
        <begin position="71"/>
        <end position="290"/>
    </location>
</feature>
<dbReference type="Proteomes" id="UP000694397">
    <property type="component" value="Chromosome 5"/>
</dbReference>
<name>A0A0P7UKL0_SCLFO</name>
<evidence type="ECO:0000313" key="6">
    <source>
        <dbReference type="Proteomes" id="UP000034805"/>
    </source>
</evidence>
<sequence>MHEKMLCLWNPDGRPVPSWVGCLFLGLAALSIGVGAEVGNFSSCSEYFYRGIPPKGVGVRESPQICQRYRNTYHFASLYNRQWRTPLYSAYVFTAGGKKRPSTHWKYEPQLASSRGSPEMACFHSGPVDQNVLESQAVLQDYKNSSYTKGHLSPNSHHLQDLDKRATFTLTNIVPQKAGSNSGPWADLENKVAAALTAYCTGKAYIVTGVLPYTTARWIKNRVAVPEYLWSAYCCSSFSAELPEKLRSTFPTFAAIGRNDPLSDEEIVPVNPNAPLTTRGYDVRRMPLTNLEMYLKQRLGGNISLFLNHCR</sequence>
<feature type="chain" id="PRO_5010627546" evidence="1">
    <location>
        <begin position="37"/>
        <end position="311"/>
    </location>
</feature>
<dbReference type="InterPro" id="IPR001604">
    <property type="entry name" value="Endo_G_ENPP1-like_dom"/>
</dbReference>
<protein>
    <submittedName>
        <fullName evidence="5">Endonuclease domain-containing 1 protein-like</fullName>
    </submittedName>
</protein>
<dbReference type="AlphaFoldDB" id="A0A0P7UKL0"/>
<dbReference type="SUPFAM" id="SSF54060">
    <property type="entry name" value="His-Me finger endonucleases"/>
    <property type="match status" value="1"/>
</dbReference>
<dbReference type="InterPro" id="IPR044925">
    <property type="entry name" value="His-Me_finger_sf"/>
</dbReference>
<dbReference type="PANTHER" id="PTHR21472">
    <property type="entry name" value="ENDONUCLEASE DOMAIN-CONTAINING 1 PROTEIN ENDOD1"/>
    <property type="match status" value="1"/>
</dbReference>
<dbReference type="KEGG" id="sfm:108930917"/>
<gene>
    <name evidence="5" type="primary">LOC108930917</name>
    <name evidence="4" type="ORF">Z043_122145</name>
</gene>
<dbReference type="SMART" id="SM00892">
    <property type="entry name" value="Endonuclease_NS"/>
    <property type="match status" value="1"/>
</dbReference>
<dbReference type="RefSeq" id="XP_018601924.1">
    <property type="nucleotide sequence ID" value="XM_018746408.2"/>
</dbReference>
<proteinExistence type="predicted"/>
<evidence type="ECO:0000313" key="5">
    <source>
        <dbReference type="Ensembl" id="ENSSFOP00015007220.1"/>
    </source>
</evidence>
<keyword evidence="7" id="KW-1185">Reference proteome</keyword>
<dbReference type="InterPro" id="IPR044929">
    <property type="entry name" value="DNA/RNA_non-sp_Endonuclease_sf"/>
</dbReference>
<dbReference type="GeneTree" id="ENSGT01030000234592"/>
<evidence type="ECO:0000313" key="4">
    <source>
        <dbReference type="EMBL" id="KPP59896.1"/>
    </source>
</evidence>
<reference evidence="5" key="3">
    <citation type="submission" date="2025-05" db="UniProtKB">
        <authorList>
            <consortium name="Ensembl"/>
        </authorList>
    </citation>
    <scope>IDENTIFICATION</scope>
</reference>
<dbReference type="Ensembl" id="ENSSFOT00015007330.2">
    <property type="protein sequence ID" value="ENSSFOP00015007220.1"/>
    <property type="gene ID" value="ENSSFOG00015004775.2"/>
</dbReference>
<dbReference type="Pfam" id="PF01223">
    <property type="entry name" value="Endonuclease_NS"/>
    <property type="match status" value="1"/>
</dbReference>
<evidence type="ECO:0000256" key="1">
    <source>
        <dbReference type="SAM" id="SignalP"/>
    </source>
</evidence>
<dbReference type="Proteomes" id="UP000034805">
    <property type="component" value="Unassembled WGS sequence"/>
</dbReference>
<dbReference type="GeneID" id="108930917"/>
<evidence type="ECO:0000259" key="3">
    <source>
        <dbReference type="SMART" id="SM00892"/>
    </source>
</evidence>
<dbReference type="EMBL" id="JARO02011435">
    <property type="protein sequence ID" value="KPP59896.1"/>
    <property type="molecule type" value="Genomic_DNA"/>
</dbReference>
<feature type="domain" description="ENPP1-3/EXOG-like endonuclease/phosphodiesterase" evidence="2">
    <location>
        <begin position="72"/>
        <end position="274"/>
    </location>
</feature>
<dbReference type="GO" id="GO:0003676">
    <property type="term" value="F:nucleic acid binding"/>
    <property type="evidence" value="ECO:0007669"/>
    <property type="project" value="InterPro"/>
</dbReference>
<feature type="signal peptide" evidence="1">
    <location>
        <begin position="1"/>
        <end position="36"/>
    </location>
</feature>
<dbReference type="STRING" id="113540.ENSSFOP00015007220"/>
<dbReference type="Gene3D" id="3.40.570.10">
    <property type="entry name" value="Extracellular Endonuclease, subunit A"/>
    <property type="match status" value="1"/>
</dbReference>
<dbReference type="GO" id="GO:0016787">
    <property type="term" value="F:hydrolase activity"/>
    <property type="evidence" value="ECO:0007669"/>
    <property type="project" value="InterPro"/>
</dbReference>
<dbReference type="SMART" id="SM00477">
    <property type="entry name" value="NUC"/>
    <property type="match status" value="1"/>
</dbReference>
<evidence type="ECO:0000313" key="7">
    <source>
        <dbReference type="Proteomes" id="UP000694397"/>
    </source>
</evidence>
<dbReference type="PANTHER" id="PTHR21472:SF18">
    <property type="entry name" value="ENDONUCLEASE DOMAIN-CONTAINING 1 PROTEIN"/>
    <property type="match status" value="1"/>
</dbReference>
<reference evidence="5 7" key="2">
    <citation type="submission" date="2019-04" db="EMBL/GenBank/DDBJ databases">
        <authorList>
            <consortium name="Wellcome Sanger Institute Data Sharing"/>
        </authorList>
    </citation>
    <scope>NUCLEOTIDE SEQUENCE [LARGE SCALE GENOMIC DNA]</scope>
</reference>